<dbReference type="InterPro" id="IPR027417">
    <property type="entry name" value="P-loop_NTPase"/>
</dbReference>
<proteinExistence type="inferred from homology"/>
<accession>A0A930YPX1</accession>
<evidence type="ECO:0000256" key="6">
    <source>
        <dbReference type="ARBA" id="ARBA00022723"/>
    </source>
</evidence>
<keyword evidence="6" id="KW-0479">Metal-binding</keyword>
<dbReference type="GO" id="GO:0046872">
    <property type="term" value="F:metal ion binding"/>
    <property type="evidence" value="ECO:0007669"/>
    <property type="project" value="UniProtKB-KW"/>
</dbReference>
<keyword evidence="9" id="KW-0460">Magnesium</keyword>
<gene>
    <name evidence="12" type="primary">tsaE</name>
    <name evidence="12" type="ORF">HXK26_05485</name>
</gene>
<evidence type="ECO:0000256" key="5">
    <source>
        <dbReference type="ARBA" id="ARBA00022694"/>
    </source>
</evidence>
<evidence type="ECO:0000256" key="1">
    <source>
        <dbReference type="ARBA" id="ARBA00004496"/>
    </source>
</evidence>
<dbReference type="EMBL" id="JABZGW010000237">
    <property type="protein sequence ID" value="MBF4808129.1"/>
    <property type="molecule type" value="Genomic_DNA"/>
</dbReference>
<dbReference type="PANTHER" id="PTHR33540">
    <property type="entry name" value="TRNA THREONYLCARBAMOYLADENOSINE BIOSYNTHESIS PROTEIN TSAE"/>
    <property type="match status" value="1"/>
</dbReference>
<keyword evidence="8" id="KW-0067">ATP-binding</keyword>
<dbReference type="PANTHER" id="PTHR33540:SF2">
    <property type="entry name" value="TRNA THREONYLCARBAMOYLADENOSINE BIOSYNTHESIS PROTEIN TSAE"/>
    <property type="match status" value="1"/>
</dbReference>
<evidence type="ECO:0000256" key="4">
    <source>
        <dbReference type="ARBA" id="ARBA00022490"/>
    </source>
</evidence>
<protein>
    <recommendedName>
        <fullName evidence="3">tRNA threonylcarbamoyladenosine biosynthesis protein TsaE</fullName>
    </recommendedName>
    <alternativeName>
        <fullName evidence="11">t(6)A37 threonylcarbamoyladenosine biosynthesis protein TsaE</fullName>
    </alternativeName>
</protein>
<dbReference type="InterPro" id="IPR003442">
    <property type="entry name" value="T6A_TsaE"/>
</dbReference>
<comment type="subcellular location">
    <subcellularLocation>
        <location evidence="1">Cytoplasm</location>
    </subcellularLocation>
</comment>
<evidence type="ECO:0000313" key="12">
    <source>
        <dbReference type="EMBL" id="MBF4808129.1"/>
    </source>
</evidence>
<dbReference type="NCBIfam" id="TIGR00150">
    <property type="entry name" value="T6A_YjeE"/>
    <property type="match status" value="1"/>
</dbReference>
<reference evidence="12" key="1">
    <citation type="submission" date="2020-04" db="EMBL/GenBank/DDBJ databases">
        <title>Deep metagenomics examines the oral microbiome during advanced dental caries in children, revealing novel taxa and co-occurrences with host molecules.</title>
        <authorList>
            <person name="Baker J.L."/>
            <person name="Morton J.T."/>
            <person name="Dinis M."/>
            <person name="Alvarez R."/>
            <person name="Tran N.C."/>
            <person name="Knight R."/>
            <person name="Edlund A."/>
        </authorList>
    </citation>
    <scope>NUCLEOTIDE SEQUENCE</scope>
    <source>
        <strain evidence="12">JCVI_38_bin.5</strain>
    </source>
</reference>
<dbReference type="Pfam" id="PF02367">
    <property type="entry name" value="TsaE"/>
    <property type="match status" value="1"/>
</dbReference>
<dbReference type="GO" id="GO:0002949">
    <property type="term" value="P:tRNA threonylcarbamoyladenosine modification"/>
    <property type="evidence" value="ECO:0007669"/>
    <property type="project" value="InterPro"/>
</dbReference>
<comment type="caution">
    <text evidence="12">The sequence shown here is derived from an EMBL/GenBank/DDBJ whole genome shotgun (WGS) entry which is preliminary data.</text>
</comment>
<comment type="function">
    <text evidence="10">Required for the formation of a threonylcarbamoyl group on adenosine at position 37 (t(6)A37) in tRNAs that read codons beginning with adenine. Is involved in the transfer of the threonylcarbamoyl moiety of threonylcarbamoyl-AMP (TC-AMP) to the N6 group of A37, together with TsaD and TsaB. TsaE seems to play an indirect role in the t(6)A biosynthesis pathway, possibly in regulating the core enzymatic function of TsaD.</text>
</comment>
<organism evidence="12 13">
    <name type="scientific">Lancefieldella rimae</name>
    <dbReference type="NCBI Taxonomy" id="1383"/>
    <lineage>
        <taxon>Bacteria</taxon>
        <taxon>Bacillati</taxon>
        <taxon>Actinomycetota</taxon>
        <taxon>Coriobacteriia</taxon>
        <taxon>Coriobacteriales</taxon>
        <taxon>Atopobiaceae</taxon>
        <taxon>Lancefieldella</taxon>
    </lineage>
</organism>
<evidence type="ECO:0000256" key="3">
    <source>
        <dbReference type="ARBA" id="ARBA00019010"/>
    </source>
</evidence>
<evidence type="ECO:0000313" key="13">
    <source>
        <dbReference type="Proteomes" id="UP000698335"/>
    </source>
</evidence>
<dbReference type="Proteomes" id="UP000698335">
    <property type="component" value="Unassembled WGS sequence"/>
</dbReference>
<sequence length="191" mass="20410">MSKLPRMVDSGTFVSSSTAETIFLGEKCGELLAAGDVLVLTGDLGAGKTQFTKGIARGMGITADVTSPTFTIEMVYEGSVMPLYHFDLYRLNDSSQLDDIGLFDAMESDGPTVIEWGEQFADDIGDDRVDVFISRLDGADDANATDAATSDLGEGTGDISATSVEPQRKICFVAHNKRGQELIEGLALFLH</sequence>
<name>A0A930YPX1_9ACTN</name>
<keyword evidence="5" id="KW-0819">tRNA processing</keyword>
<dbReference type="GO" id="GO:0005524">
    <property type="term" value="F:ATP binding"/>
    <property type="evidence" value="ECO:0007669"/>
    <property type="project" value="UniProtKB-KW"/>
</dbReference>
<comment type="similarity">
    <text evidence="2">Belongs to the TsaE family.</text>
</comment>
<evidence type="ECO:0000256" key="10">
    <source>
        <dbReference type="ARBA" id="ARBA00024908"/>
    </source>
</evidence>
<keyword evidence="4" id="KW-0963">Cytoplasm</keyword>
<evidence type="ECO:0000256" key="2">
    <source>
        <dbReference type="ARBA" id="ARBA00007599"/>
    </source>
</evidence>
<dbReference type="GO" id="GO:0005737">
    <property type="term" value="C:cytoplasm"/>
    <property type="evidence" value="ECO:0007669"/>
    <property type="project" value="UniProtKB-SubCell"/>
</dbReference>
<evidence type="ECO:0000256" key="11">
    <source>
        <dbReference type="ARBA" id="ARBA00032441"/>
    </source>
</evidence>
<dbReference type="SUPFAM" id="SSF52540">
    <property type="entry name" value="P-loop containing nucleoside triphosphate hydrolases"/>
    <property type="match status" value="1"/>
</dbReference>
<keyword evidence="7" id="KW-0547">Nucleotide-binding</keyword>
<evidence type="ECO:0000256" key="7">
    <source>
        <dbReference type="ARBA" id="ARBA00022741"/>
    </source>
</evidence>
<dbReference type="AlphaFoldDB" id="A0A930YPX1"/>
<evidence type="ECO:0000256" key="9">
    <source>
        <dbReference type="ARBA" id="ARBA00022842"/>
    </source>
</evidence>
<evidence type="ECO:0000256" key="8">
    <source>
        <dbReference type="ARBA" id="ARBA00022840"/>
    </source>
</evidence>
<dbReference type="Gene3D" id="3.40.50.300">
    <property type="entry name" value="P-loop containing nucleotide triphosphate hydrolases"/>
    <property type="match status" value="1"/>
</dbReference>